<dbReference type="GO" id="GO:0005634">
    <property type="term" value="C:nucleus"/>
    <property type="evidence" value="ECO:0007669"/>
    <property type="project" value="UniProtKB-SubCell"/>
</dbReference>
<keyword evidence="1" id="KW-0378">Hydrolase</keyword>
<comment type="cofactor">
    <cofactor evidence="1">
        <name>Mg(2+)</name>
        <dbReference type="ChEBI" id="CHEBI:18420"/>
    </cofactor>
</comment>
<keyword evidence="2" id="KW-0472">Membrane</keyword>
<dbReference type="GO" id="GO:0048476">
    <property type="term" value="C:Holliday junction resolvase complex"/>
    <property type="evidence" value="ECO:0007669"/>
    <property type="project" value="UniProtKB-UniRule"/>
</dbReference>
<dbReference type="InterPro" id="IPR036388">
    <property type="entry name" value="WH-like_DNA-bd_sf"/>
</dbReference>
<keyword evidence="1" id="KW-0540">Nuclease</keyword>
<reference evidence="5" key="1">
    <citation type="journal article" date="2014" name="Science">
        <title>Ancient hybridizations among the ancestral genomes of bread wheat.</title>
        <authorList>
            <consortium name="International Wheat Genome Sequencing Consortium,"/>
            <person name="Marcussen T."/>
            <person name="Sandve S.R."/>
            <person name="Heier L."/>
            <person name="Spannagl M."/>
            <person name="Pfeifer M."/>
            <person name="Jakobsen K.S."/>
            <person name="Wulff B.B."/>
            <person name="Steuernagel B."/>
            <person name="Mayer K.F."/>
            <person name="Olsen O.A."/>
        </authorList>
    </citation>
    <scope>NUCLEOTIDE SEQUENCE [LARGE SCALE GENOMIC DNA]</scope>
    <source>
        <strain evidence="5">cv. AL8/78</strain>
    </source>
</reference>
<accession>A0A453GME5</accession>
<comment type="subunit">
    <text evidence="1">Interacts with EME1.</text>
</comment>
<evidence type="ECO:0000313" key="5">
    <source>
        <dbReference type="Proteomes" id="UP000015105"/>
    </source>
</evidence>
<dbReference type="Gramene" id="AET3Gv21109600.17">
    <property type="protein sequence ID" value="AET3Gv21109600.17"/>
    <property type="gene ID" value="AET3Gv21109600"/>
</dbReference>
<keyword evidence="1" id="KW-0460">Magnesium</keyword>
<dbReference type="InterPro" id="IPR033309">
    <property type="entry name" value="Mus81"/>
</dbReference>
<dbReference type="GO" id="GO:0003677">
    <property type="term" value="F:DNA binding"/>
    <property type="evidence" value="ECO:0007669"/>
    <property type="project" value="UniProtKB-UniRule"/>
</dbReference>
<evidence type="ECO:0000313" key="4">
    <source>
        <dbReference type="EnsemblPlants" id="AET3Gv21109600.17"/>
    </source>
</evidence>
<evidence type="ECO:0000259" key="3">
    <source>
        <dbReference type="Pfam" id="PF21136"/>
    </source>
</evidence>
<keyword evidence="5" id="KW-1185">Reference proteome</keyword>
<keyword evidence="1" id="KW-0539">Nucleus</keyword>
<dbReference type="GO" id="GO:0048257">
    <property type="term" value="F:3'-flap endonuclease activity"/>
    <property type="evidence" value="ECO:0007669"/>
    <property type="project" value="TreeGrafter"/>
</dbReference>
<keyword evidence="1" id="KW-0234">DNA repair</keyword>
<dbReference type="EnsemblPlants" id="AET3Gv21109600.17">
    <property type="protein sequence ID" value="AET3Gv21109600.17"/>
    <property type="gene ID" value="AET3Gv21109600"/>
</dbReference>
<dbReference type="GO" id="GO:0000727">
    <property type="term" value="P:double-strand break repair via break-induced replication"/>
    <property type="evidence" value="ECO:0007669"/>
    <property type="project" value="UniProtKB-UniRule"/>
</dbReference>
<keyword evidence="1" id="KW-0255">Endonuclease</keyword>
<dbReference type="Proteomes" id="UP000015105">
    <property type="component" value="Chromosome 3D"/>
</dbReference>
<keyword evidence="1" id="KW-0479">Metal-binding</keyword>
<dbReference type="Gene3D" id="1.10.10.10">
    <property type="entry name" value="Winged helix-like DNA-binding domain superfamily/Winged helix DNA-binding domain"/>
    <property type="match status" value="1"/>
</dbReference>
<reference evidence="5" key="2">
    <citation type="journal article" date="2017" name="Nat. Plants">
        <title>The Aegilops tauschii genome reveals multiple impacts of transposons.</title>
        <authorList>
            <person name="Zhao G."/>
            <person name="Zou C."/>
            <person name="Li K."/>
            <person name="Wang K."/>
            <person name="Li T."/>
            <person name="Gao L."/>
            <person name="Zhang X."/>
            <person name="Wang H."/>
            <person name="Yang Z."/>
            <person name="Liu X."/>
            <person name="Jiang W."/>
            <person name="Mao L."/>
            <person name="Kong X."/>
            <person name="Jiao Y."/>
            <person name="Jia J."/>
        </authorList>
    </citation>
    <scope>NUCLEOTIDE SEQUENCE [LARGE SCALE GENOMIC DNA]</scope>
    <source>
        <strain evidence="5">cv. AL8/78</strain>
    </source>
</reference>
<dbReference type="GO" id="GO:0006308">
    <property type="term" value="P:DNA catabolic process"/>
    <property type="evidence" value="ECO:0007669"/>
    <property type="project" value="UniProtKB-UniRule"/>
</dbReference>
<dbReference type="GO" id="GO:0008821">
    <property type="term" value="F:crossover junction DNA endonuclease activity"/>
    <property type="evidence" value="ECO:0007669"/>
    <property type="project" value="UniProtKB-UniRule"/>
</dbReference>
<dbReference type="Pfam" id="PF21136">
    <property type="entry name" value="WHD_MUS81"/>
    <property type="match status" value="1"/>
</dbReference>
<evidence type="ECO:0000256" key="1">
    <source>
        <dbReference type="RuleBase" id="RU369042"/>
    </source>
</evidence>
<dbReference type="PANTHER" id="PTHR13451:SF0">
    <property type="entry name" value="CROSSOVER JUNCTION ENDONUCLEASE MUS81"/>
    <property type="match status" value="1"/>
</dbReference>
<keyword evidence="2" id="KW-0812">Transmembrane</keyword>
<feature type="transmembrane region" description="Helical" evidence="2">
    <location>
        <begin position="171"/>
        <end position="190"/>
    </location>
</feature>
<dbReference type="PANTHER" id="PTHR13451">
    <property type="entry name" value="CLASS II CROSSOVER JUNCTION ENDONUCLEASE MUS81"/>
    <property type="match status" value="1"/>
</dbReference>
<keyword evidence="1" id="KW-0233">DNA recombination</keyword>
<evidence type="ECO:0000256" key="2">
    <source>
        <dbReference type="SAM" id="Phobius"/>
    </source>
</evidence>
<comment type="similarity">
    <text evidence="1">Belongs to the XPF family.</text>
</comment>
<organism evidence="4 5">
    <name type="scientific">Aegilops tauschii subsp. strangulata</name>
    <name type="common">Goatgrass</name>
    <dbReference type="NCBI Taxonomy" id="200361"/>
    <lineage>
        <taxon>Eukaryota</taxon>
        <taxon>Viridiplantae</taxon>
        <taxon>Streptophyta</taxon>
        <taxon>Embryophyta</taxon>
        <taxon>Tracheophyta</taxon>
        <taxon>Spermatophyta</taxon>
        <taxon>Magnoliopsida</taxon>
        <taxon>Liliopsida</taxon>
        <taxon>Poales</taxon>
        <taxon>Poaceae</taxon>
        <taxon>BOP clade</taxon>
        <taxon>Pooideae</taxon>
        <taxon>Triticodae</taxon>
        <taxon>Triticeae</taxon>
        <taxon>Triticinae</taxon>
        <taxon>Aegilops</taxon>
    </lineage>
</organism>
<reference evidence="4" key="3">
    <citation type="journal article" date="2017" name="Nature">
        <title>Genome sequence of the progenitor of the wheat D genome Aegilops tauschii.</title>
        <authorList>
            <person name="Luo M.C."/>
            <person name="Gu Y.Q."/>
            <person name="Puiu D."/>
            <person name="Wang H."/>
            <person name="Twardziok S.O."/>
            <person name="Deal K.R."/>
            <person name="Huo N."/>
            <person name="Zhu T."/>
            <person name="Wang L."/>
            <person name="Wang Y."/>
            <person name="McGuire P.E."/>
            <person name="Liu S."/>
            <person name="Long H."/>
            <person name="Ramasamy R.K."/>
            <person name="Rodriguez J.C."/>
            <person name="Van S.L."/>
            <person name="Yuan L."/>
            <person name="Wang Z."/>
            <person name="Xia Z."/>
            <person name="Xiao L."/>
            <person name="Anderson O.D."/>
            <person name="Ouyang S."/>
            <person name="Liang Y."/>
            <person name="Zimin A.V."/>
            <person name="Pertea G."/>
            <person name="Qi P."/>
            <person name="Bennetzen J.L."/>
            <person name="Dai X."/>
            <person name="Dawson M.W."/>
            <person name="Muller H.G."/>
            <person name="Kugler K."/>
            <person name="Rivarola-Duarte L."/>
            <person name="Spannagl M."/>
            <person name="Mayer K.F.X."/>
            <person name="Lu F.H."/>
            <person name="Bevan M.W."/>
            <person name="Leroy P."/>
            <person name="Li P."/>
            <person name="You F.M."/>
            <person name="Sun Q."/>
            <person name="Liu Z."/>
            <person name="Lyons E."/>
            <person name="Wicker T."/>
            <person name="Salzberg S.L."/>
            <person name="Devos K.M."/>
            <person name="Dvorak J."/>
        </authorList>
    </citation>
    <scope>NUCLEOTIDE SEQUENCE [LARGE SCALE GENOMIC DNA]</scope>
    <source>
        <strain evidence="4">cv. AL8/78</strain>
    </source>
</reference>
<proteinExistence type="inferred from homology"/>
<dbReference type="CDD" id="cd21036">
    <property type="entry name" value="WH_MUS81"/>
    <property type="match status" value="1"/>
</dbReference>
<reference evidence="4" key="4">
    <citation type="submission" date="2019-03" db="UniProtKB">
        <authorList>
            <consortium name="EnsemblPlants"/>
        </authorList>
    </citation>
    <scope>IDENTIFICATION</scope>
</reference>
<dbReference type="AlphaFoldDB" id="A0A453GME5"/>
<name>A0A453GME5_AEGTS</name>
<protein>
    <recommendedName>
        <fullName evidence="1">Crossover junction endonuclease MUS81</fullName>
        <ecNumber evidence="1">3.1.22.-</ecNumber>
    </recommendedName>
</protein>
<dbReference type="GO" id="GO:0000712">
    <property type="term" value="P:resolution of meiotic recombination intermediates"/>
    <property type="evidence" value="ECO:0007669"/>
    <property type="project" value="TreeGrafter"/>
</dbReference>
<feature type="domain" description="MUS81 winged helix" evidence="3">
    <location>
        <begin position="22"/>
        <end position="79"/>
    </location>
</feature>
<dbReference type="GO" id="GO:0031573">
    <property type="term" value="P:mitotic intra-S DNA damage checkpoint signaling"/>
    <property type="evidence" value="ECO:0007669"/>
    <property type="project" value="TreeGrafter"/>
</dbReference>
<keyword evidence="2" id="KW-1133">Transmembrane helix</keyword>
<sequence length="209" mass="23037">EMIRGTEVMKKQELIDAAEASGLSRKAIGPNNYKSKHGNSGSDFYTGWSCMKNLTEKDLVVKKSNPAKYYLTEKGKETARICLAKSGLDDPAGPFMATGHPESVMLSDSDSDEQEGSSPLIGISKVFSSCSMSFQITEHCTPAALSLISFTQLQVPRIFLKGVDFQTRKQAIPVPFLPTMAVLLILLFHLKECSDSNHLVQWVLLKTLY</sequence>
<dbReference type="InterPro" id="IPR047417">
    <property type="entry name" value="WHD_MUS81"/>
</dbReference>
<reference evidence="4" key="5">
    <citation type="journal article" date="2021" name="G3 (Bethesda)">
        <title>Aegilops tauschii genome assembly Aet v5.0 features greater sequence contiguity and improved annotation.</title>
        <authorList>
            <person name="Wang L."/>
            <person name="Zhu T."/>
            <person name="Rodriguez J.C."/>
            <person name="Deal K.R."/>
            <person name="Dubcovsky J."/>
            <person name="McGuire P.E."/>
            <person name="Lux T."/>
            <person name="Spannagl M."/>
            <person name="Mayer K.F.X."/>
            <person name="Baldrich P."/>
            <person name="Meyers B.C."/>
            <person name="Huo N."/>
            <person name="Gu Y.Q."/>
            <person name="Zhou H."/>
            <person name="Devos K.M."/>
            <person name="Bennetzen J.L."/>
            <person name="Unver T."/>
            <person name="Budak H."/>
            <person name="Gulick P.J."/>
            <person name="Galiba G."/>
            <person name="Kalapos B."/>
            <person name="Nelson D.R."/>
            <person name="Li P."/>
            <person name="You F.M."/>
            <person name="Luo M.C."/>
            <person name="Dvorak J."/>
        </authorList>
    </citation>
    <scope>NUCLEOTIDE SEQUENCE [LARGE SCALE GENOMIC DNA]</scope>
    <source>
        <strain evidence="4">cv. AL8/78</strain>
    </source>
</reference>
<comment type="function">
    <text evidence="1">Interacts with EME1 to form a DNA structure-specific endonuclease with substrate preference for branched DNA structures with a 5'-end at the branch nick. Typical substrates include 3'-flap structures, D-loops, replication forks and nicked Holliday junctions. May be required in mitosis for the processing of stalled or collapsed replication fork intermediates. May be required in meiosis for the repair of meiosis-specific double strand breaks subsequent to single-end invasion (SEI).</text>
</comment>
<dbReference type="EC" id="3.1.22.-" evidence="1"/>
<comment type="subcellular location">
    <subcellularLocation>
        <location evidence="1">Nucleus</location>
    </subcellularLocation>
</comment>
<dbReference type="GO" id="GO:0046872">
    <property type="term" value="F:metal ion binding"/>
    <property type="evidence" value="ECO:0007669"/>
    <property type="project" value="UniProtKB-UniRule"/>
</dbReference>
<keyword evidence="1" id="KW-0227">DNA damage</keyword>